<evidence type="ECO:0000313" key="5">
    <source>
        <dbReference type="EMBL" id="GEM45391.1"/>
    </source>
</evidence>
<dbReference type="Pfam" id="PF00005">
    <property type="entry name" value="ABC_tran"/>
    <property type="match status" value="1"/>
</dbReference>
<gene>
    <name evidence="5" type="ORF">DC3_10260</name>
</gene>
<accession>A0A511MYF8</accession>
<evidence type="ECO:0000259" key="4">
    <source>
        <dbReference type="PROSITE" id="PS50893"/>
    </source>
</evidence>
<dbReference type="PANTHER" id="PTHR42711:SF1">
    <property type="entry name" value="ABC-TRANSPORT PROTEIN, ATP-BINDING COMPONENT"/>
    <property type="match status" value="1"/>
</dbReference>
<dbReference type="AlphaFoldDB" id="A0A511MYF8"/>
<name>A0A511MYF8_DEIC1</name>
<dbReference type="GO" id="GO:0005524">
    <property type="term" value="F:ATP binding"/>
    <property type="evidence" value="ECO:0007669"/>
    <property type="project" value="UniProtKB-KW"/>
</dbReference>
<keyword evidence="3 5" id="KW-0067">ATP-binding</keyword>
<protein>
    <submittedName>
        <fullName evidence="5">Sugar ABC transporter ATP-binding protein</fullName>
    </submittedName>
</protein>
<feature type="domain" description="ABC transporter" evidence="4">
    <location>
        <begin position="33"/>
        <end position="286"/>
    </location>
</feature>
<reference evidence="5 6" key="1">
    <citation type="submission" date="2019-07" db="EMBL/GenBank/DDBJ databases">
        <title>Whole genome shotgun sequence of Deinococcus cellulosilyticus NBRC 106333.</title>
        <authorList>
            <person name="Hosoyama A."/>
            <person name="Uohara A."/>
            <person name="Ohji S."/>
            <person name="Ichikawa N."/>
        </authorList>
    </citation>
    <scope>NUCLEOTIDE SEQUENCE [LARGE SCALE GENOMIC DNA]</scope>
    <source>
        <strain evidence="5 6">NBRC 106333</strain>
    </source>
</reference>
<dbReference type="PROSITE" id="PS50893">
    <property type="entry name" value="ABC_TRANSPORTER_2"/>
    <property type="match status" value="1"/>
</dbReference>
<evidence type="ECO:0000313" key="6">
    <source>
        <dbReference type="Proteomes" id="UP000321306"/>
    </source>
</evidence>
<dbReference type="EMBL" id="BJXB01000003">
    <property type="protein sequence ID" value="GEM45391.1"/>
    <property type="molecule type" value="Genomic_DNA"/>
</dbReference>
<dbReference type="InterPro" id="IPR003439">
    <property type="entry name" value="ABC_transporter-like_ATP-bd"/>
</dbReference>
<keyword evidence="6" id="KW-1185">Reference proteome</keyword>
<comment type="caution">
    <text evidence="5">The sequence shown here is derived from an EMBL/GenBank/DDBJ whole genome shotgun (WGS) entry which is preliminary data.</text>
</comment>
<evidence type="ECO:0000256" key="1">
    <source>
        <dbReference type="ARBA" id="ARBA00022448"/>
    </source>
</evidence>
<organism evidence="5 6">
    <name type="scientific">Deinococcus cellulosilyticus (strain DSM 18568 / NBRC 106333 / KACC 11606 / 5516J-15)</name>
    <dbReference type="NCBI Taxonomy" id="1223518"/>
    <lineage>
        <taxon>Bacteria</taxon>
        <taxon>Thermotogati</taxon>
        <taxon>Deinococcota</taxon>
        <taxon>Deinococci</taxon>
        <taxon>Deinococcales</taxon>
        <taxon>Deinococcaceae</taxon>
        <taxon>Deinococcus</taxon>
    </lineage>
</organism>
<dbReference type="SUPFAM" id="SSF52540">
    <property type="entry name" value="P-loop containing nucleoside triphosphate hydrolases"/>
    <property type="match status" value="1"/>
</dbReference>
<dbReference type="SMART" id="SM00382">
    <property type="entry name" value="AAA"/>
    <property type="match status" value="1"/>
</dbReference>
<dbReference type="Proteomes" id="UP000321306">
    <property type="component" value="Unassembled WGS sequence"/>
</dbReference>
<proteinExistence type="predicted"/>
<dbReference type="InterPro" id="IPR017871">
    <property type="entry name" value="ABC_transporter-like_CS"/>
</dbReference>
<sequence>MLTALSMLAASPMFFGLNLRHNNYNCPMEALPIDVQNLKKIFAIPRKEPGLMGAVKGLFKPEYQYKTAVNDLSFQVRKGEVVGYIGVNGAGKSTTIKILTGILAPSGGQVRILGRDPFKNRVANARDIGVVFGQRTQLWWDLALVESLRLIARMYDVPDSRYKTLLEEFSETLELDELLSKPVRTMSLGQKMRAELAATLIHEPRIVYLDEPTIGLDIMAKQRIRDFIKRQSQERDVSVLLTTHDLGDIEELCQRIIIIDNGQIIYDGQLSTIKNHFGTHRIITFETAETLNTSRLLLPRGAELLSAEGQKLTLKFNRSEASASQVAAHIMQQTDVQDFQLQEPDLTSIISQIYQGALQREKVGA</sequence>
<keyword evidence="2" id="KW-0547">Nucleotide-binding</keyword>
<keyword evidence="1" id="KW-0813">Transport</keyword>
<dbReference type="InterPro" id="IPR050763">
    <property type="entry name" value="ABC_transporter_ATP-binding"/>
</dbReference>
<evidence type="ECO:0000256" key="2">
    <source>
        <dbReference type="ARBA" id="ARBA00022741"/>
    </source>
</evidence>
<dbReference type="InterPro" id="IPR003593">
    <property type="entry name" value="AAA+_ATPase"/>
</dbReference>
<dbReference type="GO" id="GO:0016887">
    <property type="term" value="F:ATP hydrolysis activity"/>
    <property type="evidence" value="ECO:0007669"/>
    <property type="project" value="InterPro"/>
</dbReference>
<dbReference type="PANTHER" id="PTHR42711">
    <property type="entry name" value="ABC TRANSPORTER ATP-BINDING PROTEIN"/>
    <property type="match status" value="1"/>
</dbReference>
<dbReference type="Gene3D" id="3.40.50.300">
    <property type="entry name" value="P-loop containing nucleotide triphosphate hydrolases"/>
    <property type="match status" value="1"/>
</dbReference>
<dbReference type="InterPro" id="IPR027417">
    <property type="entry name" value="P-loop_NTPase"/>
</dbReference>
<evidence type="ECO:0000256" key="3">
    <source>
        <dbReference type="ARBA" id="ARBA00022840"/>
    </source>
</evidence>
<dbReference type="PROSITE" id="PS00211">
    <property type="entry name" value="ABC_TRANSPORTER_1"/>
    <property type="match status" value="1"/>
</dbReference>